<comment type="caution">
    <text evidence="1">The sequence shown here is derived from an EMBL/GenBank/DDBJ whole genome shotgun (WGS) entry which is preliminary data.</text>
</comment>
<accession>A0A6L6G7R4</accession>
<evidence type="ECO:0000313" key="2">
    <source>
        <dbReference type="Proteomes" id="UP000483839"/>
    </source>
</evidence>
<evidence type="ECO:0000313" key="1">
    <source>
        <dbReference type="EMBL" id="MTD01258.1"/>
    </source>
</evidence>
<name>A0A6L6G7R4_STRUB</name>
<organism evidence="1 2">
    <name type="scientific">Streptococcus uberis</name>
    <dbReference type="NCBI Taxonomy" id="1349"/>
    <lineage>
        <taxon>Bacteria</taxon>
        <taxon>Bacillati</taxon>
        <taxon>Bacillota</taxon>
        <taxon>Bacilli</taxon>
        <taxon>Lactobacillales</taxon>
        <taxon>Streptococcaceae</taxon>
        <taxon>Streptococcus</taxon>
    </lineage>
</organism>
<proteinExistence type="predicted"/>
<dbReference type="AlphaFoldDB" id="A0A6L6G7R4"/>
<dbReference type="Proteomes" id="UP000483839">
    <property type="component" value="Unassembled WGS sequence"/>
</dbReference>
<gene>
    <name evidence="1" type="ORF">GKS16_03070</name>
</gene>
<dbReference type="EMBL" id="WLXI01000029">
    <property type="protein sequence ID" value="MTD01258.1"/>
    <property type="molecule type" value="Genomic_DNA"/>
</dbReference>
<sequence>MVTFMSNELTNSGLFGNNSSTSTSEIINDRRIAPERTDITTCVAVSVSEPQPFFPIVGFEKNKNGKNAPVFSDKSIGYESFLVMPKDDGSVKLISLVVPTLAIAQKLQFRRLYQLVNPRGRYKYKSYDVLELWAEDVKEVKLAGGQ</sequence>
<protein>
    <submittedName>
        <fullName evidence="1">Uncharacterized protein</fullName>
    </submittedName>
</protein>
<reference evidence="1 2" key="1">
    <citation type="submission" date="2019-11" db="EMBL/GenBank/DDBJ databases">
        <title>Streptococcus uberis isolated from clinical mastitis cases on a southeastern Queensland dairy.</title>
        <authorList>
            <person name="Workentine M.L."/>
            <person name="Price R."/>
            <person name="Olchowy T."/>
        </authorList>
    </citation>
    <scope>NUCLEOTIDE SEQUENCE [LARGE SCALE GENOMIC DNA]</scope>
    <source>
        <strain evidence="1 2">OLC4459-A17</strain>
    </source>
</reference>